<comment type="caution">
    <text evidence="1">The sequence shown here is derived from an EMBL/GenBank/DDBJ whole genome shotgun (WGS) entry which is preliminary data.</text>
</comment>
<organism evidence="1 2">
    <name type="scientific">Hansschlegelia beijingensis</name>
    <dbReference type="NCBI Taxonomy" id="1133344"/>
    <lineage>
        <taxon>Bacteria</taxon>
        <taxon>Pseudomonadati</taxon>
        <taxon>Pseudomonadota</taxon>
        <taxon>Alphaproteobacteria</taxon>
        <taxon>Hyphomicrobiales</taxon>
        <taxon>Methylopilaceae</taxon>
        <taxon>Hansschlegelia</taxon>
    </lineage>
</organism>
<proteinExistence type="predicted"/>
<evidence type="ECO:0000313" key="2">
    <source>
        <dbReference type="Proteomes" id="UP000528964"/>
    </source>
</evidence>
<dbReference type="EMBL" id="JACIDR010000001">
    <property type="protein sequence ID" value="MBB3972105.1"/>
    <property type="molecule type" value="Genomic_DNA"/>
</dbReference>
<name>A0A7W6D0G7_9HYPH</name>
<dbReference type="RefSeq" id="WP_183393919.1">
    <property type="nucleotide sequence ID" value="NZ_JACIDR010000001.1"/>
</dbReference>
<gene>
    <name evidence="1" type="ORF">GGR24_000738</name>
</gene>
<sequence>MGIAELIVAVCLQAEPAACMVHHRQSAAINGCAVVEDISDLAAPPGWYVARWTCRWRR</sequence>
<accession>A0A7W6D0G7</accession>
<reference evidence="1 2" key="1">
    <citation type="submission" date="2020-08" db="EMBL/GenBank/DDBJ databases">
        <title>Genomic Encyclopedia of Type Strains, Phase IV (KMG-IV): sequencing the most valuable type-strain genomes for metagenomic binning, comparative biology and taxonomic classification.</title>
        <authorList>
            <person name="Goeker M."/>
        </authorList>
    </citation>
    <scope>NUCLEOTIDE SEQUENCE [LARGE SCALE GENOMIC DNA]</scope>
    <source>
        <strain evidence="1 2">DSM 25481</strain>
    </source>
</reference>
<dbReference type="AlphaFoldDB" id="A0A7W6D0G7"/>
<keyword evidence="2" id="KW-1185">Reference proteome</keyword>
<evidence type="ECO:0000313" key="1">
    <source>
        <dbReference type="EMBL" id="MBB3972105.1"/>
    </source>
</evidence>
<protein>
    <submittedName>
        <fullName evidence="1">Uncharacterized protein</fullName>
    </submittedName>
</protein>
<dbReference type="Proteomes" id="UP000528964">
    <property type="component" value="Unassembled WGS sequence"/>
</dbReference>